<protein>
    <submittedName>
        <fullName evidence="1">Sugar phosphate isomerase/epimerase</fullName>
    </submittedName>
</protein>
<dbReference type="AlphaFoldDB" id="A0A7X1E646"/>
<gene>
    <name evidence="1" type="ORF">H5P30_18320</name>
</gene>
<dbReference type="RefSeq" id="WP_185694359.1">
    <property type="nucleotide sequence ID" value="NZ_JACHVA010000131.1"/>
</dbReference>
<accession>A0A7X1E646</accession>
<reference evidence="1 2" key="1">
    <citation type="submission" date="2020-07" db="EMBL/GenBank/DDBJ databases">
        <authorList>
            <person name="Feng X."/>
        </authorList>
    </citation>
    <scope>NUCLEOTIDE SEQUENCE [LARGE SCALE GENOMIC DNA]</scope>
    <source>
        <strain evidence="1 2">JCM14086</strain>
    </source>
</reference>
<sequence length="281" mass="31847">MNVQLFKTLWGHSGPYATAADQVVAAGFQGFEGPIPAGGPERAEFLEALSSRDLLYIGEISTTGFAVPDPGSTVEDHLEAFERILESSLEAKPIYFSSMAGNDLWSFAETIDFFTKAWEIAQKFQVRVGFETHRSRSLYHPIVTKNLLAELPPIELTLDISHWCNVCERLVLDELPEVLELISERALHIQPRIGYDQGAQVPDPRAPLYQPAVEAHIRWWKSVWKSQKERGFERITMTPEFGPDGYLQVDPYTEKPVADLWELNQWAGHRMKEECLAFLGE</sequence>
<proteinExistence type="predicted"/>
<evidence type="ECO:0000313" key="1">
    <source>
        <dbReference type="EMBL" id="MBC2603738.1"/>
    </source>
</evidence>
<dbReference type="InterPro" id="IPR036237">
    <property type="entry name" value="Xyl_isomerase-like_sf"/>
</dbReference>
<evidence type="ECO:0000313" key="2">
    <source>
        <dbReference type="Proteomes" id="UP000525652"/>
    </source>
</evidence>
<dbReference type="EMBL" id="JACHVA010000131">
    <property type="protein sequence ID" value="MBC2603738.1"/>
    <property type="molecule type" value="Genomic_DNA"/>
</dbReference>
<comment type="caution">
    <text evidence="1">The sequence shown here is derived from an EMBL/GenBank/DDBJ whole genome shotgun (WGS) entry which is preliminary data.</text>
</comment>
<name>A0A7X1E646_9BACT</name>
<keyword evidence="2" id="KW-1185">Reference proteome</keyword>
<keyword evidence="1" id="KW-0413">Isomerase</keyword>
<dbReference type="Gene3D" id="3.20.20.150">
    <property type="entry name" value="Divalent-metal-dependent TIM barrel enzymes"/>
    <property type="match status" value="1"/>
</dbReference>
<organism evidence="1 2">
    <name type="scientific">Puniceicoccus vermicola</name>
    <dbReference type="NCBI Taxonomy" id="388746"/>
    <lineage>
        <taxon>Bacteria</taxon>
        <taxon>Pseudomonadati</taxon>
        <taxon>Verrucomicrobiota</taxon>
        <taxon>Opitutia</taxon>
        <taxon>Puniceicoccales</taxon>
        <taxon>Puniceicoccaceae</taxon>
        <taxon>Puniceicoccus</taxon>
    </lineage>
</organism>
<dbReference type="Proteomes" id="UP000525652">
    <property type="component" value="Unassembled WGS sequence"/>
</dbReference>
<dbReference type="SUPFAM" id="SSF51658">
    <property type="entry name" value="Xylose isomerase-like"/>
    <property type="match status" value="1"/>
</dbReference>
<dbReference type="GO" id="GO:0016853">
    <property type="term" value="F:isomerase activity"/>
    <property type="evidence" value="ECO:0007669"/>
    <property type="project" value="UniProtKB-KW"/>
</dbReference>